<accession>A0A8T1X865</accession>
<sequence length="262" mass="29159">MGSMSSAKKAIRQEIVEARFFYMDKFLLSACGNLIRLHQFELDEAYARATGINSKTKTRKKNDVEVLENQSRKKRVAQWSFDDMQSVTSLACVNGAFLSSIAVVGGSDRSLRVLDVGAESGGRIVRVIRDSHTRAVHTVSLPRPTCFSSHPSNFYDLLLSSSTDSTIHLWDIRADNCVMRFGEHTNRVHTLGAAFSPCMRYVATGSEDRFAYIYDIRTGRKLVRLKGHSDVVTSVAFSPLHPQLATASYDGTVRFYSSDASD</sequence>
<dbReference type="InterPro" id="IPR001680">
    <property type="entry name" value="WD40_rpt"/>
</dbReference>
<dbReference type="Proteomes" id="UP000693981">
    <property type="component" value="Unassembled WGS sequence"/>
</dbReference>
<keyword evidence="1" id="KW-0853">WD repeat</keyword>
<dbReference type="OrthoDB" id="20669at2759"/>
<evidence type="ECO:0000256" key="1">
    <source>
        <dbReference type="PROSITE-ProRule" id="PRU00221"/>
    </source>
</evidence>
<dbReference type="EMBL" id="JAGDFL010000001">
    <property type="protein sequence ID" value="KAG7402392.1"/>
    <property type="molecule type" value="Genomic_DNA"/>
</dbReference>
<evidence type="ECO:0000313" key="3">
    <source>
        <dbReference type="Proteomes" id="UP000693981"/>
    </source>
</evidence>
<comment type="caution">
    <text evidence="2">The sequence shown here is derived from an EMBL/GenBank/DDBJ whole genome shotgun (WGS) entry which is preliminary data.</text>
</comment>
<reference evidence="2" key="1">
    <citation type="submission" date="2021-02" db="EMBL/GenBank/DDBJ databases">
        <authorList>
            <person name="Palmer J.M."/>
        </authorList>
    </citation>
    <scope>NUCLEOTIDE SEQUENCE</scope>
    <source>
        <strain evidence="2">SCRP23</strain>
    </source>
</reference>
<dbReference type="PROSITE" id="PS50082">
    <property type="entry name" value="WD_REPEATS_2"/>
    <property type="match status" value="2"/>
</dbReference>
<dbReference type="InterPro" id="IPR042411">
    <property type="entry name" value="WDR27"/>
</dbReference>
<evidence type="ECO:0000313" key="2">
    <source>
        <dbReference type="EMBL" id="KAG7402392.1"/>
    </source>
</evidence>
<keyword evidence="3" id="KW-1185">Reference proteome</keyword>
<feature type="repeat" description="WD" evidence="1">
    <location>
        <begin position="157"/>
        <end position="180"/>
    </location>
</feature>
<dbReference type="PROSITE" id="PS50294">
    <property type="entry name" value="WD_REPEATS_REGION"/>
    <property type="match status" value="1"/>
</dbReference>
<dbReference type="SMART" id="SM00320">
    <property type="entry name" value="WD40"/>
    <property type="match status" value="4"/>
</dbReference>
<dbReference type="Pfam" id="PF00400">
    <property type="entry name" value="WD40"/>
    <property type="match status" value="3"/>
</dbReference>
<dbReference type="AlphaFoldDB" id="A0A8T1X865"/>
<organism evidence="2 3">
    <name type="scientific">Phytophthora boehmeriae</name>
    <dbReference type="NCBI Taxonomy" id="109152"/>
    <lineage>
        <taxon>Eukaryota</taxon>
        <taxon>Sar</taxon>
        <taxon>Stramenopiles</taxon>
        <taxon>Oomycota</taxon>
        <taxon>Peronosporomycetes</taxon>
        <taxon>Peronosporales</taxon>
        <taxon>Peronosporaceae</taxon>
        <taxon>Phytophthora</taxon>
    </lineage>
</organism>
<name>A0A8T1X865_9STRA</name>
<feature type="repeat" description="WD" evidence="1">
    <location>
        <begin position="225"/>
        <end position="262"/>
    </location>
</feature>
<proteinExistence type="predicted"/>
<dbReference type="PANTHER" id="PTHR44525">
    <property type="entry name" value="WD REPEAT-CONTAINING PROTEIN 27"/>
    <property type="match status" value="1"/>
</dbReference>
<gene>
    <name evidence="2" type="primary">WDR27</name>
    <name evidence="2" type="ORF">PHYBOEH_000100</name>
</gene>
<dbReference type="PANTHER" id="PTHR44525:SF1">
    <property type="entry name" value="WD REPEAT-CONTAINING PROTEIN 27"/>
    <property type="match status" value="1"/>
</dbReference>
<protein>
    <submittedName>
        <fullName evidence="2">WD repeat-containing protein 27</fullName>
    </submittedName>
</protein>